<dbReference type="Proteomes" id="UP001500393">
    <property type="component" value="Unassembled WGS sequence"/>
</dbReference>
<organism evidence="1 2">
    <name type="scientific">Kribbella sancticallisti</name>
    <dbReference type="NCBI Taxonomy" id="460087"/>
    <lineage>
        <taxon>Bacteria</taxon>
        <taxon>Bacillati</taxon>
        <taxon>Actinomycetota</taxon>
        <taxon>Actinomycetes</taxon>
        <taxon>Propionibacteriales</taxon>
        <taxon>Kribbellaceae</taxon>
        <taxon>Kribbella</taxon>
    </lineage>
</organism>
<sequence length="81" mass="9356">MTPEQRRERALKAINSRWARPTARDEQSEAAARALWRRFETQVDPDGLLPADRRQQLAEYALKAHMAEMRLARARRRGGAA</sequence>
<proteinExistence type="predicted"/>
<dbReference type="RefSeq" id="WP_344218681.1">
    <property type="nucleotide sequence ID" value="NZ_BAAAOS010000038.1"/>
</dbReference>
<accession>A0ABN2E1F2</accession>
<name>A0ABN2E1F2_9ACTN</name>
<evidence type="ECO:0000313" key="2">
    <source>
        <dbReference type="Proteomes" id="UP001500393"/>
    </source>
</evidence>
<keyword evidence="2" id="KW-1185">Reference proteome</keyword>
<dbReference type="EMBL" id="BAAAOS010000038">
    <property type="protein sequence ID" value="GAA1593236.1"/>
    <property type="molecule type" value="Genomic_DNA"/>
</dbReference>
<evidence type="ECO:0000313" key="1">
    <source>
        <dbReference type="EMBL" id="GAA1593236.1"/>
    </source>
</evidence>
<comment type="caution">
    <text evidence="1">The sequence shown here is derived from an EMBL/GenBank/DDBJ whole genome shotgun (WGS) entry which is preliminary data.</text>
</comment>
<reference evidence="1 2" key="1">
    <citation type="journal article" date="2019" name="Int. J. Syst. Evol. Microbiol.">
        <title>The Global Catalogue of Microorganisms (GCM) 10K type strain sequencing project: providing services to taxonomists for standard genome sequencing and annotation.</title>
        <authorList>
            <consortium name="The Broad Institute Genomics Platform"/>
            <consortium name="The Broad Institute Genome Sequencing Center for Infectious Disease"/>
            <person name="Wu L."/>
            <person name="Ma J."/>
        </authorList>
    </citation>
    <scope>NUCLEOTIDE SEQUENCE [LARGE SCALE GENOMIC DNA]</scope>
    <source>
        <strain evidence="1 2">JCM 14969</strain>
    </source>
</reference>
<gene>
    <name evidence="1" type="ORF">GCM10009789_54080</name>
</gene>
<protein>
    <submittedName>
        <fullName evidence="1">Uncharacterized protein</fullName>
    </submittedName>
</protein>